<dbReference type="Proteomes" id="UP001153678">
    <property type="component" value="Unassembled WGS sequence"/>
</dbReference>
<dbReference type="CDD" id="cd05532">
    <property type="entry name" value="POLBc_alpha"/>
    <property type="match status" value="1"/>
</dbReference>
<accession>A0A9W4SSE5</accession>
<dbReference type="InterPro" id="IPR006134">
    <property type="entry name" value="DNA-dir_DNA_pol_B_multi_dom"/>
</dbReference>
<keyword evidence="6" id="KW-0479">Metal-binding</keyword>
<dbReference type="PANTHER" id="PTHR45861:SF1">
    <property type="entry name" value="DNA POLYMERASE ALPHA CATALYTIC SUBUNIT"/>
    <property type="match status" value="1"/>
</dbReference>
<evidence type="ECO:0000256" key="7">
    <source>
        <dbReference type="ARBA" id="ARBA00022771"/>
    </source>
</evidence>
<dbReference type="FunFam" id="3.30.70.2820:FF:000001">
    <property type="entry name" value="DNA polymerase"/>
    <property type="match status" value="1"/>
</dbReference>
<dbReference type="FunFam" id="1.10.287.690:FF:000003">
    <property type="entry name" value="DNA polymerase"/>
    <property type="match status" value="1"/>
</dbReference>
<dbReference type="InterPro" id="IPR012337">
    <property type="entry name" value="RNaseH-like_sf"/>
</dbReference>
<evidence type="ECO:0000256" key="3">
    <source>
        <dbReference type="ARBA" id="ARBA00022679"/>
    </source>
</evidence>
<evidence type="ECO:0000313" key="18">
    <source>
        <dbReference type="EMBL" id="CAI2179832.1"/>
    </source>
</evidence>
<dbReference type="Gene3D" id="6.10.10.100">
    <property type="match status" value="1"/>
</dbReference>
<dbReference type="CDD" id="cd05776">
    <property type="entry name" value="DNA_polB_alpha_exo"/>
    <property type="match status" value="1"/>
</dbReference>
<keyword evidence="19" id="KW-1185">Reference proteome</keyword>
<feature type="region of interest" description="Disordered" evidence="13">
    <location>
        <begin position="69"/>
        <end position="89"/>
    </location>
</feature>
<dbReference type="PROSITE" id="PS00116">
    <property type="entry name" value="DNA_POLYMERASE_B"/>
    <property type="match status" value="1"/>
</dbReference>
<dbReference type="InterPro" id="IPR043502">
    <property type="entry name" value="DNA/RNA_pol_sf"/>
</dbReference>
<dbReference type="NCBIfam" id="TIGR00592">
    <property type="entry name" value="pol2"/>
    <property type="match status" value="1"/>
</dbReference>
<dbReference type="InterPro" id="IPR038256">
    <property type="entry name" value="Pol_alpha_znc_sf"/>
</dbReference>
<proteinExistence type="inferred from homology"/>
<dbReference type="Pfam" id="PF03104">
    <property type="entry name" value="DNA_pol_B_exo1"/>
    <property type="match status" value="1"/>
</dbReference>
<dbReference type="PRINTS" id="PR00106">
    <property type="entry name" value="DNAPOLB"/>
</dbReference>
<dbReference type="GO" id="GO:0003697">
    <property type="term" value="F:single-stranded DNA binding"/>
    <property type="evidence" value="ECO:0007669"/>
    <property type="project" value="TreeGrafter"/>
</dbReference>
<dbReference type="GO" id="GO:0003682">
    <property type="term" value="F:chromatin binding"/>
    <property type="evidence" value="ECO:0007669"/>
    <property type="project" value="TreeGrafter"/>
</dbReference>
<keyword evidence="5 12" id="KW-0235">DNA replication</keyword>
<dbReference type="InterPro" id="IPR006172">
    <property type="entry name" value="DNA-dir_DNA_pol_B"/>
</dbReference>
<dbReference type="GO" id="GO:0008270">
    <property type="term" value="F:zinc ion binding"/>
    <property type="evidence" value="ECO:0007669"/>
    <property type="project" value="UniProtKB-KW"/>
</dbReference>
<dbReference type="SUPFAM" id="SSF53098">
    <property type="entry name" value="Ribonuclease H-like"/>
    <property type="match status" value="1"/>
</dbReference>
<organism evidence="18 19">
    <name type="scientific">Funneliformis geosporum</name>
    <dbReference type="NCBI Taxonomy" id="1117311"/>
    <lineage>
        <taxon>Eukaryota</taxon>
        <taxon>Fungi</taxon>
        <taxon>Fungi incertae sedis</taxon>
        <taxon>Mucoromycota</taxon>
        <taxon>Glomeromycotina</taxon>
        <taxon>Glomeromycetes</taxon>
        <taxon>Glomerales</taxon>
        <taxon>Glomeraceae</taxon>
        <taxon>Funneliformis</taxon>
    </lineage>
</organism>
<evidence type="ECO:0000256" key="12">
    <source>
        <dbReference type="RuleBase" id="RU000442"/>
    </source>
</evidence>
<dbReference type="PANTHER" id="PTHR45861">
    <property type="entry name" value="DNA POLYMERASE ALPHA CATALYTIC SUBUNIT"/>
    <property type="match status" value="1"/>
</dbReference>
<comment type="catalytic activity">
    <reaction evidence="12">
        <text>DNA(n) + a 2'-deoxyribonucleoside 5'-triphosphate = DNA(n+1) + diphosphate</text>
        <dbReference type="Rhea" id="RHEA:22508"/>
        <dbReference type="Rhea" id="RHEA-COMP:17339"/>
        <dbReference type="Rhea" id="RHEA-COMP:17340"/>
        <dbReference type="ChEBI" id="CHEBI:33019"/>
        <dbReference type="ChEBI" id="CHEBI:61560"/>
        <dbReference type="ChEBI" id="CHEBI:173112"/>
        <dbReference type="EC" id="2.7.7.7"/>
    </reaction>
</comment>
<dbReference type="EMBL" id="CAMKVN010002153">
    <property type="protein sequence ID" value="CAI2179832.1"/>
    <property type="molecule type" value="Genomic_DNA"/>
</dbReference>
<dbReference type="InterPro" id="IPR042087">
    <property type="entry name" value="DNA_pol_B_thumb"/>
</dbReference>
<evidence type="ECO:0000256" key="6">
    <source>
        <dbReference type="ARBA" id="ARBA00022723"/>
    </source>
</evidence>
<dbReference type="SUPFAM" id="SSF56672">
    <property type="entry name" value="DNA/RNA polymerases"/>
    <property type="match status" value="1"/>
</dbReference>
<dbReference type="Gene3D" id="3.30.70.2820">
    <property type="match status" value="1"/>
</dbReference>
<evidence type="ECO:0000259" key="15">
    <source>
        <dbReference type="Pfam" id="PF03104"/>
    </source>
</evidence>
<dbReference type="GO" id="GO:0033554">
    <property type="term" value="P:cellular response to stress"/>
    <property type="evidence" value="ECO:0007669"/>
    <property type="project" value="UniProtKB-ARBA"/>
</dbReference>
<keyword evidence="10 12" id="KW-0238">DNA-binding</keyword>
<keyword evidence="11" id="KW-0539">Nucleus</keyword>
<dbReference type="GO" id="GO:0006272">
    <property type="term" value="P:leading strand elongation"/>
    <property type="evidence" value="ECO:0007669"/>
    <property type="project" value="TreeGrafter"/>
</dbReference>
<evidence type="ECO:0000256" key="2">
    <source>
        <dbReference type="ARBA" id="ARBA00005755"/>
    </source>
</evidence>
<dbReference type="FunFam" id="1.10.132.60:FF:000004">
    <property type="entry name" value="DNA polymerase"/>
    <property type="match status" value="1"/>
</dbReference>
<dbReference type="Gene3D" id="1.10.132.60">
    <property type="entry name" value="DNA polymerase family B, C-terminal domain"/>
    <property type="match status" value="1"/>
</dbReference>
<evidence type="ECO:0000313" key="19">
    <source>
        <dbReference type="Proteomes" id="UP001153678"/>
    </source>
</evidence>
<evidence type="ECO:0000256" key="10">
    <source>
        <dbReference type="ARBA" id="ARBA00023125"/>
    </source>
</evidence>
<dbReference type="InterPro" id="IPR017964">
    <property type="entry name" value="DNA-dir_DNA_pol_B_CS"/>
</dbReference>
<dbReference type="GO" id="GO:0006273">
    <property type="term" value="P:lagging strand elongation"/>
    <property type="evidence" value="ECO:0007669"/>
    <property type="project" value="TreeGrafter"/>
</dbReference>
<dbReference type="InterPro" id="IPR036397">
    <property type="entry name" value="RNaseH_sf"/>
</dbReference>
<dbReference type="Gene3D" id="3.30.420.10">
    <property type="entry name" value="Ribonuclease H-like superfamily/Ribonuclease H"/>
    <property type="match status" value="1"/>
</dbReference>
<dbReference type="InterPro" id="IPR045846">
    <property type="entry name" value="POLBc_alpha"/>
</dbReference>
<dbReference type="Pfam" id="PF08996">
    <property type="entry name" value="zf-DNA_Pol"/>
    <property type="match status" value="1"/>
</dbReference>
<dbReference type="Gene3D" id="1.10.3200.20">
    <property type="entry name" value="DNA Polymerase alpha, zinc finger"/>
    <property type="match status" value="1"/>
</dbReference>
<evidence type="ECO:0000256" key="11">
    <source>
        <dbReference type="ARBA" id="ARBA00023242"/>
    </source>
</evidence>
<evidence type="ECO:0000256" key="9">
    <source>
        <dbReference type="ARBA" id="ARBA00022932"/>
    </source>
</evidence>
<keyword evidence="3 12" id="KW-0808">Transferase</keyword>
<dbReference type="GO" id="GO:1902975">
    <property type="term" value="P:mitotic DNA replication initiation"/>
    <property type="evidence" value="ECO:0007669"/>
    <property type="project" value="InterPro"/>
</dbReference>
<protein>
    <recommendedName>
        <fullName evidence="12">DNA polymerase</fullName>
        <ecNumber evidence="12">2.7.7.7</ecNumber>
    </recommendedName>
</protein>
<evidence type="ECO:0000259" key="17">
    <source>
        <dbReference type="Pfam" id="PF12254"/>
    </source>
</evidence>
<sequence>MTLPKRLALETLRRLRQEGGSRLKEYEVQEPSIIYDEVTEEIYQSEVKKMTEMVVNDDGSQYITEELDDLGQKYSDDSEYEDDPADGKRKRKSLENLTDVKPNTTINNYFLRAAISSKMTKPKNVQFMQVINEVPYQQEIQESSFDNEFRFGYQNKFDDISLNQPINSNDSLNDQVKSPMNDQVKSPMDYQPNNLDDDDEQEKEILSIQESSFENEFCYQNKFDNLSLNQPINLNDSLNDQVKNPMDNQSNNCYRFFWIDAIEKAGLVYIVGKVFDNKCNSYMSCCVTVKNIHRNIFVLPRQKKLDENDHETEIEVTMEDVGSEIYNYVNMELKVLQLFTKAVRRRYGFELPDVPAETQYLKVMYPFKQEALPKNLSGKTFSRVFGTNTSALELFLLKRKIKGPCWLEIKDALVETSKISWCKLELLVEDPKNINPLNESNLAEHIKPPPLTIMSLSLRTILNEQKQVNEIVAFSVRFYPKVSLDETVPPEQLQHPTQYSAIRQLNSQPWWPNSFEEHVREEKKKGLRLNLETNEFSLINYLLALIKQYDPDIFVGHNFIGFDLDVLLHRLKTLKIKDWSCLGRFRRNEWPRQHSGSDSSFVEKSIVNGRLICDTYLNAKDLIKSKNYTLTELVSSQLGKLRKDIEYDKFSTYYGRAKDLLYLICHCWNDAILTAELMLKLQILLLTKQLTNLAGNIWSKTLAGARAERNEFLLLHEFHQHKYICPDKEYKKNQEQINTNVEDEPTETKKSGRKKPTYAGGLVLEPKKGFYDNYVVLLDFNSLYPSIIQEYNICFTTVDRVGMEKDNITPEVPDSSLPQGILPKLIANLVERRRMVKNLMKNPKVTPSELVEYDIRQKALKLTANSMYGCLGFPFSRFYAKPLAMLITSKGREILENTVKLAESEKMEVIYGDTDSIMISTRATDIKEASEVGNILKKKVNERYKLVELEIDGFFEKLLLLKKKKYAAIVIEEINGSLKRTCEMKGLDLVRRDWCDLVHQILSSYDREVVVNNIHAYLREVGEHTRSGKYPIYSFIINKNLAKPPEAYPDVKIQPHVQVALRMKTKGLNPRSGDTIPYVICLTTEESDKSTADRAFHPDEISGSNLQIDHDWYLKQQIHASISRLCEHVDGIDNLSIAECLGLDPSKFKSSSNSAKSSYQISSKMPKEERFKGVETFKPKCIYCDAINTVECLCPQKEGVVKCSGCNNIIPFASILTQLTFKVRSHIKKYYDGWRVCDEQSCSYKTRQITYSKNCINRGCIGKMKVEYDEQMLYIQLLYLSQLFDMDKARNNGAQIVKEVGRLKSSVDKYLDQNALRYVNLGELFAVD</sequence>
<dbReference type="EC" id="2.7.7.7" evidence="12"/>
<dbReference type="Pfam" id="PF12254">
    <property type="entry name" value="DNA_pol_alpha_N"/>
    <property type="match status" value="1"/>
</dbReference>
<comment type="subcellular location">
    <subcellularLocation>
        <location evidence="1">Nucleus</location>
    </subcellularLocation>
</comment>
<dbReference type="GO" id="GO:0000166">
    <property type="term" value="F:nucleotide binding"/>
    <property type="evidence" value="ECO:0007669"/>
    <property type="project" value="InterPro"/>
</dbReference>
<dbReference type="InterPro" id="IPR023211">
    <property type="entry name" value="DNA_pol_palm_dom_sf"/>
</dbReference>
<name>A0A9W4SSE5_9GLOM</name>
<evidence type="ECO:0000256" key="1">
    <source>
        <dbReference type="ARBA" id="ARBA00004123"/>
    </source>
</evidence>
<gene>
    <name evidence="18" type="ORF">FWILDA_LOCUS9284</name>
</gene>
<dbReference type="GO" id="GO:0003887">
    <property type="term" value="F:DNA-directed DNA polymerase activity"/>
    <property type="evidence" value="ECO:0007669"/>
    <property type="project" value="UniProtKB-KW"/>
</dbReference>
<comment type="caution">
    <text evidence="18">The sequence shown here is derived from an EMBL/GenBank/DDBJ whole genome shotgun (WGS) entry which is preliminary data.</text>
</comment>
<evidence type="ECO:0000256" key="13">
    <source>
        <dbReference type="SAM" id="MobiDB-lite"/>
    </source>
</evidence>
<dbReference type="GO" id="GO:0005658">
    <property type="term" value="C:alpha DNA polymerase:primase complex"/>
    <property type="evidence" value="ECO:0007669"/>
    <property type="project" value="UniProtKB-ARBA"/>
</dbReference>
<evidence type="ECO:0000256" key="8">
    <source>
        <dbReference type="ARBA" id="ARBA00022833"/>
    </source>
</evidence>
<dbReference type="InterPro" id="IPR024647">
    <property type="entry name" value="DNA_pol_a_cat_su_N"/>
</dbReference>
<feature type="domain" description="DNA-directed DNA polymerase family B exonuclease" evidence="15">
    <location>
        <begin position="383"/>
        <end position="632"/>
    </location>
</feature>
<dbReference type="Pfam" id="PF00136">
    <property type="entry name" value="DNA_pol_B"/>
    <property type="match status" value="1"/>
</dbReference>
<evidence type="ECO:0000259" key="16">
    <source>
        <dbReference type="Pfam" id="PF08996"/>
    </source>
</evidence>
<evidence type="ECO:0000256" key="4">
    <source>
        <dbReference type="ARBA" id="ARBA00022695"/>
    </source>
</evidence>
<dbReference type="Gene3D" id="2.40.50.730">
    <property type="match status" value="1"/>
</dbReference>
<feature type="domain" description="DNA polymerase alpha catalytic subunit N-terminal" evidence="17">
    <location>
        <begin position="9"/>
        <end position="64"/>
    </location>
</feature>
<feature type="domain" description="Zinc finger DNA-directed DNA polymerase family B alpha" evidence="16">
    <location>
        <begin position="1163"/>
        <end position="1325"/>
    </location>
</feature>
<comment type="similarity">
    <text evidence="2 12">Belongs to the DNA polymerase type-B family.</text>
</comment>
<keyword evidence="7" id="KW-0863">Zinc-finger</keyword>
<dbReference type="OrthoDB" id="6755010at2759"/>
<dbReference type="SMART" id="SM00486">
    <property type="entry name" value="POLBc"/>
    <property type="match status" value="1"/>
</dbReference>
<evidence type="ECO:0000259" key="14">
    <source>
        <dbReference type="Pfam" id="PF00136"/>
    </source>
</evidence>
<feature type="domain" description="DNA-directed DNA polymerase family B multifunctional" evidence="14">
    <location>
        <begin position="697"/>
        <end position="1128"/>
    </location>
</feature>
<dbReference type="InterPro" id="IPR015088">
    <property type="entry name" value="Znf_DNA-dir_DNA_pol_B_alpha"/>
</dbReference>
<keyword evidence="9 12" id="KW-0239">DNA-directed DNA polymerase</keyword>
<evidence type="ECO:0000256" key="5">
    <source>
        <dbReference type="ARBA" id="ARBA00022705"/>
    </source>
</evidence>
<dbReference type="Gene3D" id="1.10.287.690">
    <property type="entry name" value="Helix hairpin bin"/>
    <property type="match status" value="1"/>
</dbReference>
<dbReference type="GO" id="GO:0003688">
    <property type="term" value="F:DNA replication origin binding"/>
    <property type="evidence" value="ECO:0007669"/>
    <property type="project" value="TreeGrafter"/>
</dbReference>
<keyword evidence="8" id="KW-0862">Zinc</keyword>
<dbReference type="Gene3D" id="3.90.1600.10">
    <property type="entry name" value="Palm domain of DNA polymerase"/>
    <property type="match status" value="1"/>
</dbReference>
<reference evidence="18" key="1">
    <citation type="submission" date="2022-08" db="EMBL/GenBank/DDBJ databases">
        <authorList>
            <person name="Kallberg Y."/>
            <person name="Tangrot J."/>
            <person name="Rosling A."/>
        </authorList>
    </citation>
    <scope>NUCLEOTIDE SEQUENCE</scope>
    <source>
        <strain evidence="18">Wild A</strain>
    </source>
</reference>
<keyword evidence="4 12" id="KW-0548">Nucleotidyltransferase</keyword>
<dbReference type="InterPro" id="IPR006133">
    <property type="entry name" value="DNA-dir_DNA_pol_B_exonuc"/>
</dbReference>